<dbReference type="EMBL" id="JAINUF010000008">
    <property type="protein sequence ID" value="KAJ8352129.1"/>
    <property type="molecule type" value="Genomic_DNA"/>
</dbReference>
<name>A0A9Q1F6M6_SYNKA</name>
<evidence type="ECO:0000313" key="2">
    <source>
        <dbReference type="Proteomes" id="UP001152622"/>
    </source>
</evidence>
<accession>A0A9Q1F6M6</accession>
<comment type="caution">
    <text evidence="1">The sequence shown here is derived from an EMBL/GenBank/DDBJ whole genome shotgun (WGS) entry which is preliminary data.</text>
</comment>
<dbReference type="AlphaFoldDB" id="A0A9Q1F6M6"/>
<reference evidence="1" key="1">
    <citation type="journal article" date="2023" name="Science">
        <title>Genome structures resolve the early diversification of teleost fishes.</title>
        <authorList>
            <person name="Parey E."/>
            <person name="Louis A."/>
            <person name="Montfort J."/>
            <person name="Bouchez O."/>
            <person name="Roques C."/>
            <person name="Iampietro C."/>
            <person name="Lluch J."/>
            <person name="Castinel A."/>
            <person name="Donnadieu C."/>
            <person name="Desvignes T."/>
            <person name="Floi Bucao C."/>
            <person name="Jouanno E."/>
            <person name="Wen M."/>
            <person name="Mejri S."/>
            <person name="Dirks R."/>
            <person name="Jansen H."/>
            <person name="Henkel C."/>
            <person name="Chen W.J."/>
            <person name="Zahm M."/>
            <person name="Cabau C."/>
            <person name="Klopp C."/>
            <person name="Thompson A.W."/>
            <person name="Robinson-Rechavi M."/>
            <person name="Braasch I."/>
            <person name="Lecointre G."/>
            <person name="Bobe J."/>
            <person name="Postlethwait J.H."/>
            <person name="Berthelot C."/>
            <person name="Roest Crollius H."/>
            <person name="Guiguen Y."/>
        </authorList>
    </citation>
    <scope>NUCLEOTIDE SEQUENCE</scope>
    <source>
        <strain evidence="1">WJC10195</strain>
    </source>
</reference>
<keyword evidence="2" id="KW-1185">Reference proteome</keyword>
<proteinExistence type="predicted"/>
<dbReference type="OrthoDB" id="8964826at2759"/>
<organism evidence="1 2">
    <name type="scientific">Synaphobranchus kaupii</name>
    <name type="common">Kaup's arrowtooth eel</name>
    <dbReference type="NCBI Taxonomy" id="118154"/>
    <lineage>
        <taxon>Eukaryota</taxon>
        <taxon>Metazoa</taxon>
        <taxon>Chordata</taxon>
        <taxon>Craniata</taxon>
        <taxon>Vertebrata</taxon>
        <taxon>Euteleostomi</taxon>
        <taxon>Actinopterygii</taxon>
        <taxon>Neopterygii</taxon>
        <taxon>Teleostei</taxon>
        <taxon>Anguilliformes</taxon>
        <taxon>Synaphobranchidae</taxon>
        <taxon>Synaphobranchus</taxon>
    </lineage>
</organism>
<protein>
    <submittedName>
        <fullName evidence="1">Uncharacterized protein</fullName>
    </submittedName>
</protein>
<sequence length="207" mass="23427">MMAQNILRHYVAVDQALIQAATKETMVGIFIIRKQYVSDELEDIRIVFMDLTVQLDLDSVAPGEFWGRMRMQRPAAVAWLKQVSPACLTEEEGSGVREEDYLNERDGNPSRIPLPSIILANARSLRNKTDKLQAHVRYQHEFKGACILALTETWLEERDSDCELVMDGFGASPRTDWEAAITGNREHRLRTDPTDCAETTVAVSRCS</sequence>
<evidence type="ECO:0000313" key="1">
    <source>
        <dbReference type="EMBL" id="KAJ8352129.1"/>
    </source>
</evidence>
<gene>
    <name evidence="1" type="ORF">SKAU_G00236050</name>
</gene>
<dbReference type="Proteomes" id="UP001152622">
    <property type="component" value="Chromosome 8"/>
</dbReference>